<dbReference type="InterPro" id="IPR007922">
    <property type="entry name" value="DciA-like"/>
</dbReference>
<dbReference type="STRING" id="571915.CMUST_00020"/>
<organism evidence="2 3">
    <name type="scientific">Corynebacterium mustelae</name>
    <dbReference type="NCBI Taxonomy" id="571915"/>
    <lineage>
        <taxon>Bacteria</taxon>
        <taxon>Bacillati</taxon>
        <taxon>Actinomycetota</taxon>
        <taxon>Actinomycetes</taxon>
        <taxon>Mycobacteriales</taxon>
        <taxon>Corynebacteriaceae</taxon>
        <taxon>Corynebacterium</taxon>
    </lineage>
</organism>
<dbReference type="PATRIC" id="fig|571915.4.peg.5"/>
<evidence type="ECO:0000313" key="3">
    <source>
        <dbReference type="Proteomes" id="UP000035199"/>
    </source>
</evidence>
<feature type="region of interest" description="Disordered" evidence="1">
    <location>
        <begin position="1"/>
        <end position="65"/>
    </location>
</feature>
<evidence type="ECO:0000256" key="1">
    <source>
        <dbReference type="SAM" id="MobiDB-lite"/>
    </source>
</evidence>
<reference evidence="2 3" key="1">
    <citation type="journal article" date="2015" name="Genome Announc.">
        <title>Complete Genome Sequence of the Type Strain Corynebacterium mustelae DSM 45274, Isolated from Various Tissues of a Male Ferret with Lethal Sepsis.</title>
        <authorList>
            <person name="Ruckert C."/>
            <person name="Eimer J."/>
            <person name="Winkler A."/>
            <person name="Tauch A."/>
        </authorList>
    </citation>
    <scope>NUCLEOTIDE SEQUENCE [LARGE SCALE GENOMIC DNA]</scope>
    <source>
        <strain evidence="2 3">DSM 45274</strain>
    </source>
</reference>
<proteinExistence type="predicted"/>
<dbReference type="Proteomes" id="UP000035199">
    <property type="component" value="Chromosome"/>
</dbReference>
<dbReference type="OrthoDB" id="5516926at2"/>
<reference evidence="3" key="2">
    <citation type="submission" date="2015-05" db="EMBL/GenBank/DDBJ databases">
        <title>Complete genome sequence of Corynebacterium mustelae DSM 45274, isolated from various tissues of a male ferret with lethal sepsis.</title>
        <authorList>
            <person name="Ruckert C."/>
            <person name="Albersmeier A."/>
            <person name="Winkler A."/>
            <person name="Tauch A."/>
        </authorList>
    </citation>
    <scope>NUCLEOTIDE SEQUENCE [LARGE SCALE GENOMIC DNA]</scope>
    <source>
        <strain evidence="3">DSM 45274</strain>
    </source>
</reference>
<dbReference type="Pfam" id="PF05258">
    <property type="entry name" value="DciA"/>
    <property type="match status" value="1"/>
</dbReference>
<gene>
    <name evidence="2" type="ORF">CMUST_00020</name>
</gene>
<dbReference type="KEGG" id="cmv:CMUST_00020"/>
<dbReference type="PANTHER" id="PTHR36456">
    <property type="entry name" value="UPF0232 PROTEIN SCO3875"/>
    <property type="match status" value="1"/>
</dbReference>
<evidence type="ECO:0000313" key="2">
    <source>
        <dbReference type="EMBL" id="AKK04367.1"/>
    </source>
</evidence>
<dbReference type="AlphaFoldDB" id="A0A0G3GZU7"/>
<protein>
    <submittedName>
        <fullName evidence="2">Putative DUF721 family protein</fullName>
    </submittedName>
</protein>
<name>A0A0G3GZU7_9CORY</name>
<dbReference type="EMBL" id="CP011542">
    <property type="protein sequence ID" value="AKK04367.1"/>
    <property type="molecule type" value="Genomic_DNA"/>
</dbReference>
<dbReference type="PANTHER" id="PTHR36456:SF1">
    <property type="entry name" value="UPF0232 PROTEIN SCO3875"/>
    <property type="match status" value="1"/>
</dbReference>
<keyword evidence="3" id="KW-1185">Reference proteome</keyword>
<accession>A0A0G3GZU7</accession>
<dbReference type="RefSeq" id="WP_047260801.1">
    <property type="nucleotide sequence ID" value="NZ_CP011542.1"/>
</dbReference>
<sequence length="188" mass="20914">MNKAEKDNEDSVAATFKRMRQEAKNRGGKLPDLAAPAASRETSISRSRNAKKPHTLGKPTGKDGRYIPYGQTSLEGFGTLVQREIRNRGWSKPIAGGWVHSHWPELVGEHVAAHTKVEMLKDKALFISCDSTAWATNLRMMQRQILQTIAKKVGPDVVSELKIFGPKTPSWRFGPLHVKGRGPRDTYG</sequence>